<sequence length="93" mass="10916">MSLFHHIYILFLLLCRNHNVKTLLGAYKLLLHFFFFFVAGRAIKLISGAHKSQQCDTVFYHLCSKEEFISIYTYICPDFSGARRMLICDFKLS</sequence>
<organism evidence="1 2">
    <name type="scientific">Hymenochirus boettgeri</name>
    <name type="common">Congo dwarf clawed frog</name>
    <dbReference type="NCBI Taxonomy" id="247094"/>
    <lineage>
        <taxon>Eukaryota</taxon>
        <taxon>Metazoa</taxon>
        <taxon>Chordata</taxon>
        <taxon>Craniata</taxon>
        <taxon>Vertebrata</taxon>
        <taxon>Euteleostomi</taxon>
        <taxon>Amphibia</taxon>
        <taxon>Batrachia</taxon>
        <taxon>Anura</taxon>
        <taxon>Pipoidea</taxon>
        <taxon>Pipidae</taxon>
        <taxon>Pipinae</taxon>
        <taxon>Hymenochirus</taxon>
    </lineage>
</organism>
<proteinExistence type="predicted"/>
<comment type="caution">
    <text evidence="1">The sequence shown here is derived from an EMBL/GenBank/DDBJ whole genome shotgun (WGS) entry which is preliminary data.</text>
</comment>
<dbReference type="Proteomes" id="UP000812440">
    <property type="component" value="Chromosome 5"/>
</dbReference>
<name>A0A8T2JPL6_9PIPI</name>
<accession>A0A8T2JPL6</accession>
<keyword evidence="2" id="KW-1185">Reference proteome</keyword>
<reference evidence="1" key="1">
    <citation type="thesis" date="2020" institute="ProQuest LLC" country="789 East Eisenhower Parkway, Ann Arbor, MI, USA">
        <title>Comparative Genomics and Chromosome Evolution.</title>
        <authorList>
            <person name="Mudd A.B."/>
        </authorList>
    </citation>
    <scope>NUCLEOTIDE SEQUENCE</scope>
    <source>
        <strain evidence="1">Female2</strain>
        <tissue evidence="1">Blood</tissue>
    </source>
</reference>
<evidence type="ECO:0000313" key="1">
    <source>
        <dbReference type="EMBL" id="KAG8445698.1"/>
    </source>
</evidence>
<protein>
    <submittedName>
        <fullName evidence="1">Uncharacterized protein</fullName>
    </submittedName>
</protein>
<evidence type="ECO:0000313" key="2">
    <source>
        <dbReference type="Proteomes" id="UP000812440"/>
    </source>
</evidence>
<dbReference type="EMBL" id="JAACNH010000004">
    <property type="protein sequence ID" value="KAG8445698.1"/>
    <property type="molecule type" value="Genomic_DNA"/>
</dbReference>
<dbReference type="AlphaFoldDB" id="A0A8T2JPL6"/>
<gene>
    <name evidence="1" type="ORF">GDO86_010471</name>
</gene>